<comment type="caution">
    <text evidence="4">The sequence shown here is derived from an EMBL/GenBank/DDBJ whole genome shotgun (WGS) entry which is preliminary data.</text>
</comment>
<evidence type="ECO:0000256" key="1">
    <source>
        <dbReference type="ARBA" id="ARBA00022676"/>
    </source>
</evidence>
<dbReference type="InterPro" id="IPR029044">
    <property type="entry name" value="Nucleotide-diphossugar_trans"/>
</dbReference>
<proteinExistence type="predicted"/>
<dbReference type="PANTHER" id="PTHR22916">
    <property type="entry name" value="GLYCOSYLTRANSFERASE"/>
    <property type="match status" value="1"/>
</dbReference>
<dbReference type="AlphaFoldDB" id="A0A9D2I7B8"/>
<reference evidence="4" key="2">
    <citation type="submission" date="2021-04" db="EMBL/GenBank/DDBJ databases">
        <authorList>
            <person name="Gilroy R."/>
        </authorList>
    </citation>
    <scope>NUCLEOTIDE SEQUENCE</scope>
    <source>
        <strain evidence="4">CHK179-7159</strain>
    </source>
</reference>
<sequence length="345" mass="39352">MIQKKTVSMIVPVYNAQNFLKTCVDSILSQTYRSLEIILVDDGARDDSPQMCDAYARQDPRVQVIHKTNGGLISAWMAGVERSSGEYLAFVDSDDWIDACMVEELMKRASGEAGEIVCCNYVIERPGWTEECRHELAPGVYEGARLQEVKQNLLGNERRTVSMSRCMKLFSRGLITDNLCFCNPRVKMGEDVNIVLPALCDCRRLVILQDALYYHYFYNPASIVHKYDPDMAEGIRELTRTIQAIFEAKNIANGRWQQEKEAVWLTMLAIKNELRGAGKGYAGRIAEICRQERVAESLKQYGIRVRDKANRIIVWVMKKPDAFRCAAGKLAFFLYDTWMKARGNQ</sequence>
<keyword evidence="2 4" id="KW-0808">Transferase</keyword>
<evidence type="ECO:0000259" key="3">
    <source>
        <dbReference type="Pfam" id="PF00535"/>
    </source>
</evidence>
<evidence type="ECO:0000313" key="4">
    <source>
        <dbReference type="EMBL" id="HJA92883.1"/>
    </source>
</evidence>
<dbReference type="GO" id="GO:0016757">
    <property type="term" value="F:glycosyltransferase activity"/>
    <property type="evidence" value="ECO:0007669"/>
    <property type="project" value="UniProtKB-KW"/>
</dbReference>
<dbReference type="Pfam" id="PF00535">
    <property type="entry name" value="Glycos_transf_2"/>
    <property type="match status" value="1"/>
</dbReference>
<dbReference type="PANTHER" id="PTHR22916:SF51">
    <property type="entry name" value="GLYCOSYLTRANSFERASE EPSH-RELATED"/>
    <property type="match status" value="1"/>
</dbReference>
<evidence type="ECO:0000256" key="2">
    <source>
        <dbReference type="ARBA" id="ARBA00022679"/>
    </source>
</evidence>
<dbReference type="InterPro" id="IPR001173">
    <property type="entry name" value="Glyco_trans_2-like"/>
</dbReference>
<dbReference type="SUPFAM" id="SSF53448">
    <property type="entry name" value="Nucleotide-diphospho-sugar transferases"/>
    <property type="match status" value="1"/>
</dbReference>
<dbReference type="Gene3D" id="3.90.550.10">
    <property type="entry name" value="Spore Coat Polysaccharide Biosynthesis Protein SpsA, Chain A"/>
    <property type="match status" value="1"/>
</dbReference>
<protein>
    <submittedName>
        <fullName evidence="4">Glycosyltransferase</fullName>
        <ecNumber evidence="4">2.4.-.-</ecNumber>
    </submittedName>
</protein>
<organism evidence="4 5">
    <name type="scientific">Candidatus Eisenbergiella merdipullorum</name>
    <dbReference type="NCBI Taxonomy" id="2838553"/>
    <lineage>
        <taxon>Bacteria</taxon>
        <taxon>Bacillati</taxon>
        <taxon>Bacillota</taxon>
        <taxon>Clostridia</taxon>
        <taxon>Lachnospirales</taxon>
        <taxon>Lachnospiraceae</taxon>
        <taxon>Eisenbergiella</taxon>
    </lineage>
</organism>
<dbReference type="Proteomes" id="UP000886858">
    <property type="component" value="Unassembled WGS sequence"/>
</dbReference>
<dbReference type="CDD" id="cd00761">
    <property type="entry name" value="Glyco_tranf_GTA_type"/>
    <property type="match status" value="1"/>
</dbReference>
<gene>
    <name evidence="4" type="ORF">H9717_07170</name>
</gene>
<evidence type="ECO:0000313" key="5">
    <source>
        <dbReference type="Proteomes" id="UP000886858"/>
    </source>
</evidence>
<keyword evidence="1 4" id="KW-0328">Glycosyltransferase</keyword>
<dbReference type="EC" id="2.4.-.-" evidence="4"/>
<reference evidence="4" key="1">
    <citation type="journal article" date="2021" name="PeerJ">
        <title>Extensive microbial diversity within the chicken gut microbiome revealed by metagenomics and culture.</title>
        <authorList>
            <person name="Gilroy R."/>
            <person name="Ravi A."/>
            <person name="Getino M."/>
            <person name="Pursley I."/>
            <person name="Horton D.L."/>
            <person name="Alikhan N.F."/>
            <person name="Baker D."/>
            <person name="Gharbi K."/>
            <person name="Hall N."/>
            <person name="Watson M."/>
            <person name="Adriaenssens E.M."/>
            <person name="Foster-Nyarko E."/>
            <person name="Jarju S."/>
            <person name="Secka A."/>
            <person name="Antonio M."/>
            <person name="Oren A."/>
            <person name="Chaudhuri R.R."/>
            <person name="La Ragione R."/>
            <person name="Hildebrand F."/>
            <person name="Pallen M.J."/>
        </authorList>
    </citation>
    <scope>NUCLEOTIDE SEQUENCE</scope>
    <source>
        <strain evidence="4">CHK179-7159</strain>
    </source>
</reference>
<accession>A0A9D2I7B8</accession>
<dbReference type="EMBL" id="DWYY01000074">
    <property type="protein sequence ID" value="HJA92883.1"/>
    <property type="molecule type" value="Genomic_DNA"/>
</dbReference>
<feature type="domain" description="Glycosyltransferase 2-like" evidence="3">
    <location>
        <begin position="8"/>
        <end position="151"/>
    </location>
</feature>
<name>A0A9D2I7B8_9FIRM</name>